<feature type="binding site" evidence="11">
    <location>
        <begin position="13"/>
        <end position="18"/>
    </location>
    <ligand>
        <name>FAD</name>
        <dbReference type="ChEBI" id="CHEBI:57692"/>
    </ligand>
</feature>
<keyword evidence="8 11" id="KW-0520">NAD</keyword>
<comment type="function">
    <text evidence="2 11">NAD-binding protein involved in the addition of a carboxymethylaminomethyl (cmnm) group at the wobble position (U34) of certain tRNAs, forming tRNA-cmnm(5)s(2)U34.</text>
</comment>
<keyword evidence="14" id="KW-1185">Reference proteome</keyword>
<keyword evidence="7 11" id="KW-0274">FAD</keyword>
<comment type="similarity">
    <text evidence="3 11">Belongs to the MnmG family.</text>
</comment>
<accession>A0A388T9U6</accession>
<dbReference type="NCBIfam" id="TIGR00136">
    <property type="entry name" value="mnmG_gidA"/>
    <property type="match status" value="1"/>
</dbReference>
<evidence type="ECO:0000256" key="3">
    <source>
        <dbReference type="ARBA" id="ARBA00007653"/>
    </source>
</evidence>
<comment type="subcellular location">
    <subcellularLocation>
        <location evidence="11">Cytoplasm</location>
    </subcellularLocation>
</comment>
<evidence type="ECO:0000313" key="14">
    <source>
        <dbReference type="Proteomes" id="UP000269352"/>
    </source>
</evidence>
<evidence type="ECO:0000256" key="1">
    <source>
        <dbReference type="ARBA" id="ARBA00001974"/>
    </source>
</evidence>
<evidence type="ECO:0000256" key="7">
    <source>
        <dbReference type="ARBA" id="ARBA00022827"/>
    </source>
</evidence>
<evidence type="ECO:0000256" key="9">
    <source>
        <dbReference type="ARBA" id="ARBA00025948"/>
    </source>
</evidence>
<dbReference type="EMBL" id="BGZN01000010">
    <property type="protein sequence ID" value="GBR73409.1"/>
    <property type="molecule type" value="Genomic_DNA"/>
</dbReference>
<dbReference type="SMART" id="SM01228">
    <property type="entry name" value="GIDA_assoc_3"/>
    <property type="match status" value="1"/>
</dbReference>
<dbReference type="InterPro" id="IPR020595">
    <property type="entry name" value="MnmG-rel_CS"/>
</dbReference>
<comment type="caution">
    <text evidence="13">The sequence shown here is derived from an EMBL/GenBank/DDBJ whole genome shotgun (WGS) entry which is preliminary data.</text>
</comment>
<dbReference type="Gene3D" id="3.50.50.60">
    <property type="entry name" value="FAD/NAD(P)-binding domain"/>
    <property type="match status" value="2"/>
</dbReference>
<dbReference type="GO" id="GO:0050660">
    <property type="term" value="F:flavin adenine dinucleotide binding"/>
    <property type="evidence" value="ECO:0007669"/>
    <property type="project" value="UniProtKB-UniRule"/>
</dbReference>
<dbReference type="Gene3D" id="1.10.10.1800">
    <property type="entry name" value="tRNA uridine 5-carboxymethylaminomethyl modification enzyme MnmG/GidA"/>
    <property type="match status" value="1"/>
</dbReference>
<dbReference type="GO" id="GO:0005737">
    <property type="term" value="C:cytoplasm"/>
    <property type="evidence" value="ECO:0007669"/>
    <property type="project" value="UniProtKB-SubCell"/>
</dbReference>
<dbReference type="PANTHER" id="PTHR11806:SF0">
    <property type="entry name" value="PROTEIN MTO1 HOMOLOG, MITOCHONDRIAL"/>
    <property type="match status" value="1"/>
</dbReference>
<sequence>MKYAKEYAVLVVGAGHAGLEAALSCARLGLDTLLLTLNLDTIGKMSCNPAIGGPGKSQLVREIDALGGEMARAADATFLQLKMLNLSKGPAVHSLRAQSDRAGYMRYMKKLAENTPRLDVKQAEVTELILAGRIFQGVKTKMGFEYYARAVILTTGTFLRGEIFIGLESTPAGRLGEFPADALTASLNAHGIRTGRLKTGTTPRLDRRTIDFTKLQEEPGLEEKHFFSFETEGSLRPQQPCYLARTNPRSHEMIRANLDRSPLYQGMINAVGPRYCPSIEDKVVRFADKDSHHLFIEPESADTNEMYVQGFSTSLPYDVQLKVLRTIPGLENVEIMRPGYAVAYDFIYPEQLTRSLKLREFTGIFAAGQINGTSGYEEAAAQGLIAGINAARFVCGQGPFCLTREESYTGTLIDDLITKEIREPYRMMTSRSEYRLFLRQDNAEDRLLEKGRAAGLISAQRHQKFKHSREKIEAEKIRLAEFKVLPNKKNTEFLLSLGEKLTKPSSGAELLRRQKISLLSLKELGFSTVLSSAEAEKLEIEVKYSAYLTEVEQQIRYAQDAEKKKIPPELDYDAIIGLRQEAREKLKKVRPETVGQASRIAGVNPADISILLVWLRRLLKTNPGITSPGF</sequence>
<dbReference type="Pfam" id="PF13932">
    <property type="entry name" value="SAM_GIDA_C"/>
    <property type="match status" value="1"/>
</dbReference>
<dbReference type="GO" id="GO:0002098">
    <property type="term" value="P:tRNA wobble uridine modification"/>
    <property type="evidence" value="ECO:0007669"/>
    <property type="project" value="InterPro"/>
</dbReference>
<dbReference type="InterPro" id="IPR004416">
    <property type="entry name" value="MnmG"/>
</dbReference>
<evidence type="ECO:0000259" key="12">
    <source>
        <dbReference type="SMART" id="SM01228"/>
    </source>
</evidence>
<proteinExistence type="inferred from homology"/>
<dbReference type="PANTHER" id="PTHR11806">
    <property type="entry name" value="GLUCOSE INHIBITED DIVISION PROTEIN A"/>
    <property type="match status" value="1"/>
</dbReference>
<dbReference type="Pfam" id="PF01134">
    <property type="entry name" value="GIDA"/>
    <property type="match status" value="1"/>
</dbReference>
<dbReference type="Proteomes" id="UP000269352">
    <property type="component" value="Unassembled WGS sequence"/>
</dbReference>
<dbReference type="GO" id="GO:0030488">
    <property type="term" value="P:tRNA methylation"/>
    <property type="evidence" value="ECO:0007669"/>
    <property type="project" value="TreeGrafter"/>
</dbReference>
<dbReference type="PROSITE" id="PS01281">
    <property type="entry name" value="GIDA_2"/>
    <property type="match status" value="1"/>
</dbReference>
<name>A0A388T9U6_TERA1</name>
<evidence type="ECO:0000256" key="2">
    <source>
        <dbReference type="ARBA" id="ARBA00003717"/>
    </source>
</evidence>
<feature type="binding site" evidence="11">
    <location>
        <begin position="272"/>
        <end position="286"/>
    </location>
    <ligand>
        <name>NAD(+)</name>
        <dbReference type="ChEBI" id="CHEBI:57540"/>
    </ligand>
</feature>
<dbReference type="InterPro" id="IPR036188">
    <property type="entry name" value="FAD/NAD-bd_sf"/>
</dbReference>
<dbReference type="Gene3D" id="1.10.150.570">
    <property type="entry name" value="GidA associated domain, C-terminal subdomain"/>
    <property type="match status" value="1"/>
</dbReference>
<evidence type="ECO:0000256" key="4">
    <source>
        <dbReference type="ARBA" id="ARBA00020461"/>
    </source>
</evidence>
<keyword evidence="6 11" id="KW-0819">tRNA processing</keyword>
<dbReference type="InterPro" id="IPR002218">
    <property type="entry name" value="MnmG-rel"/>
</dbReference>
<dbReference type="InterPro" id="IPR044920">
    <property type="entry name" value="MnmG_C_subdom_sf"/>
</dbReference>
<dbReference type="Pfam" id="PF21680">
    <property type="entry name" value="GIDA_C_1st"/>
    <property type="match status" value="1"/>
</dbReference>
<keyword evidence="11" id="KW-0963">Cytoplasm</keyword>
<dbReference type="SUPFAM" id="SSF51905">
    <property type="entry name" value="FAD/NAD(P)-binding domain"/>
    <property type="match status" value="1"/>
</dbReference>
<comment type="caution">
    <text evidence="11">Lacks conserved residue(s) required for the propagation of feature annotation.</text>
</comment>
<dbReference type="InterPro" id="IPR040131">
    <property type="entry name" value="MnmG_N"/>
</dbReference>
<dbReference type="FunFam" id="1.10.150.570:FF:000001">
    <property type="entry name" value="tRNA uridine 5-carboxymethylaminomethyl modification enzyme MnmG"/>
    <property type="match status" value="1"/>
</dbReference>
<dbReference type="InterPro" id="IPR049312">
    <property type="entry name" value="GIDA_C_N"/>
</dbReference>
<dbReference type="FunFam" id="3.50.50.60:FF:000002">
    <property type="entry name" value="tRNA uridine 5-carboxymethylaminomethyl modification enzyme MnmG"/>
    <property type="match status" value="1"/>
</dbReference>
<dbReference type="InterPro" id="IPR026904">
    <property type="entry name" value="MnmG_C"/>
</dbReference>
<comment type="subunit">
    <text evidence="9 11">Homodimer. Heterotetramer of two MnmE and two MnmG subunits.</text>
</comment>
<evidence type="ECO:0000256" key="8">
    <source>
        <dbReference type="ARBA" id="ARBA00023027"/>
    </source>
</evidence>
<gene>
    <name evidence="11 13" type="primary">mnmG</name>
    <name evidence="11" type="synonym">gidA</name>
    <name evidence="13" type="ORF">NO1_0798</name>
</gene>
<dbReference type="AlphaFoldDB" id="A0A388T9U6"/>
<evidence type="ECO:0000256" key="6">
    <source>
        <dbReference type="ARBA" id="ARBA00022694"/>
    </source>
</evidence>
<keyword evidence="5 11" id="KW-0285">Flavoprotein</keyword>
<evidence type="ECO:0000256" key="11">
    <source>
        <dbReference type="HAMAP-Rule" id="MF_00129"/>
    </source>
</evidence>
<dbReference type="InterPro" id="IPR047001">
    <property type="entry name" value="MnmG_C_subdom"/>
</dbReference>
<evidence type="ECO:0000256" key="10">
    <source>
        <dbReference type="ARBA" id="ARBA00031800"/>
    </source>
</evidence>
<organism evidence="13 14">
    <name type="scientific">Termititenax aidoneus</name>
    <dbReference type="NCBI Taxonomy" id="2218524"/>
    <lineage>
        <taxon>Bacteria</taxon>
        <taxon>Bacillati</taxon>
        <taxon>Candidatus Margulisiibacteriota</taxon>
        <taxon>Candidatus Termititenacia</taxon>
        <taxon>Candidatus Termititenacales</taxon>
        <taxon>Candidatus Termititenacaceae</taxon>
        <taxon>Candidatus Termititenax</taxon>
    </lineage>
</organism>
<feature type="domain" description="tRNA uridine 5-carboxymethylaminomethyl modification enzyme C-terminal subdomain" evidence="12">
    <location>
        <begin position="542"/>
        <end position="613"/>
    </location>
</feature>
<comment type="cofactor">
    <cofactor evidence="1 11">
        <name>FAD</name>
        <dbReference type="ChEBI" id="CHEBI:57692"/>
    </cofactor>
</comment>
<reference evidence="13 14" key="1">
    <citation type="journal article" date="2019" name="ISME J.">
        <title>Genome analyses of uncultured TG2/ZB3 bacteria in 'Margulisbacteria' specifically attached to ectosymbiotic spirochetes of protists in the termite gut.</title>
        <authorList>
            <person name="Utami Y.D."/>
            <person name="Kuwahara H."/>
            <person name="Igai K."/>
            <person name="Murakami T."/>
            <person name="Sugaya K."/>
            <person name="Morikawa T."/>
            <person name="Nagura Y."/>
            <person name="Yuki M."/>
            <person name="Deevong P."/>
            <person name="Inoue T."/>
            <person name="Kihara K."/>
            <person name="Lo N."/>
            <person name="Yamada A."/>
            <person name="Ohkuma M."/>
            <person name="Hongoh Y."/>
        </authorList>
    </citation>
    <scope>NUCLEOTIDE SEQUENCE [LARGE SCALE GENOMIC DNA]</scope>
    <source>
        <strain evidence="13">NkOx7-01</strain>
    </source>
</reference>
<evidence type="ECO:0000256" key="5">
    <source>
        <dbReference type="ARBA" id="ARBA00022630"/>
    </source>
</evidence>
<protein>
    <recommendedName>
        <fullName evidence="4 11">tRNA uridine 5-carboxymethylaminomethyl modification enzyme MnmG</fullName>
    </recommendedName>
    <alternativeName>
        <fullName evidence="10 11">Glucose-inhibited division protein A</fullName>
    </alternativeName>
</protein>
<dbReference type="HAMAP" id="MF_00129">
    <property type="entry name" value="MnmG_GidA"/>
    <property type="match status" value="1"/>
</dbReference>
<evidence type="ECO:0000313" key="13">
    <source>
        <dbReference type="EMBL" id="GBR73409.1"/>
    </source>
</evidence>
<dbReference type="PROSITE" id="PS01280">
    <property type="entry name" value="GIDA_1"/>
    <property type="match status" value="1"/>
</dbReference>